<keyword evidence="4 6" id="KW-0233">DNA recombination</keyword>
<dbReference type="InterPro" id="IPR011114">
    <property type="entry name" value="RuvA_C"/>
</dbReference>
<dbReference type="InterPro" id="IPR003583">
    <property type="entry name" value="Hlx-hairpin-Hlx_DNA-bd_motif"/>
</dbReference>
<evidence type="ECO:0000256" key="1">
    <source>
        <dbReference type="ARBA" id="ARBA00022490"/>
    </source>
</evidence>
<dbReference type="InterPro" id="IPR000085">
    <property type="entry name" value="RuvA"/>
</dbReference>
<dbReference type="InterPro" id="IPR013849">
    <property type="entry name" value="DNA_helicase_Holl-junc_RuvA_I"/>
</dbReference>
<dbReference type="Proteomes" id="UP000233417">
    <property type="component" value="Unassembled WGS sequence"/>
</dbReference>
<dbReference type="Pfam" id="PF01330">
    <property type="entry name" value="RuvA_N"/>
    <property type="match status" value="1"/>
</dbReference>
<comment type="subunit">
    <text evidence="6">Homotetramer. Forms an RuvA(8)-RuvB(12)-Holliday junction (HJ) complex. HJ DNA is sandwiched between 2 RuvA tetramers; dsDNA enters through RuvA and exits via RuvB. An RuvB hexamer assembles on each DNA strand where it exits the tetramer. Each RuvB hexamer is contacted by two RuvA subunits (via domain III) on 2 adjacent RuvB subunits; this complex drives branch migration. In the full resolvosome a probable DNA-RuvA(4)-RuvB(12)-RuvC(2) complex forms which resolves the HJ.</text>
</comment>
<proteinExistence type="inferred from homology"/>
<evidence type="ECO:0000256" key="3">
    <source>
        <dbReference type="ARBA" id="ARBA00023125"/>
    </source>
</evidence>
<comment type="caution">
    <text evidence="8">The sequence shown here is derived from an EMBL/GenBank/DDBJ whole genome shotgun (WGS) entry which is preliminary data.</text>
</comment>
<dbReference type="SUPFAM" id="SSF47781">
    <property type="entry name" value="RuvA domain 2-like"/>
    <property type="match status" value="1"/>
</dbReference>
<feature type="domain" description="Helix-hairpin-helix DNA-binding motif class 1" evidence="7">
    <location>
        <begin position="110"/>
        <end position="129"/>
    </location>
</feature>
<sequence>MISYISGKVLKNSIGKNPYVDVLLDSGIAYRVFVTSKFNFVERDLDITLYTSFQVREDSQSLYGFNNEEERDFFEQLLTISGIGPKVAISILSTYEIEKIKEIVLDGNSKLLSKVPGLGLKGAQKIILELRGKIDFDKEDSIKESDLRIKELKEALKSLGYSGKSLEDSLQKGSSLLEEEDIDIEDLIRKVLAQ</sequence>
<comment type="domain">
    <text evidence="6">Has three domains with a flexible linker between the domains II and III and assumes an 'L' shape. Domain III is highly mobile and contacts RuvB.</text>
</comment>
<dbReference type="GO" id="GO:0048476">
    <property type="term" value="C:Holliday junction resolvase complex"/>
    <property type="evidence" value="ECO:0007669"/>
    <property type="project" value="UniProtKB-UniRule"/>
</dbReference>
<dbReference type="InterPro" id="IPR010994">
    <property type="entry name" value="RuvA_2-like"/>
</dbReference>
<comment type="function">
    <text evidence="6">The RuvA-RuvB-RuvC complex processes Holliday junction (HJ) DNA during genetic recombination and DNA repair, while the RuvA-RuvB complex plays an important role in the rescue of blocked DNA replication forks via replication fork reversal (RFR). RuvA specifically binds to HJ cruciform DNA, conferring on it an open structure. The RuvB hexamer acts as an ATP-dependent pump, pulling dsDNA into and through the RuvAB complex. HJ branch migration allows RuvC to scan DNA until it finds its consensus sequence, where it cleaves and resolves the cruciform DNA.</text>
</comment>
<protein>
    <recommendedName>
        <fullName evidence="6">Holliday junction branch migration complex subunit RuvA</fullName>
    </recommendedName>
</protein>
<accession>A0A2N2F464</accession>
<dbReference type="InterPro" id="IPR012340">
    <property type="entry name" value="NA-bd_OB-fold"/>
</dbReference>
<evidence type="ECO:0000313" key="9">
    <source>
        <dbReference type="Proteomes" id="UP000233417"/>
    </source>
</evidence>
<dbReference type="NCBIfam" id="TIGR00084">
    <property type="entry name" value="ruvA"/>
    <property type="match status" value="1"/>
</dbReference>
<evidence type="ECO:0000256" key="4">
    <source>
        <dbReference type="ARBA" id="ARBA00023172"/>
    </source>
</evidence>
<dbReference type="Pfam" id="PF14520">
    <property type="entry name" value="HHH_5"/>
    <property type="match status" value="1"/>
</dbReference>
<dbReference type="GO" id="GO:0000400">
    <property type="term" value="F:four-way junction DNA binding"/>
    <property type="evidence" value="ECO:0007669"/>
    <property type="project" value="UniProtKB-UniRule"/>
</dbReference>
<comment type="similarity">
    <text evidence="6">Belongs to the RuvA family.</text>
</comment>
<dbReference type="GO" id="GO:0009379">
    <property type="term" value="C:Holliday junction helicase complex"/>
    <property type="evidence" value="ECO:0007669"/>
    <property type="project" value="InterPro"/>
</dbReference>
<evidence type="ECO:0000313" key="8">
    <source>
        <dbReference type="EMBL" id="PKN03005.1"/>
    </source>
</evidence>
<dbReference type="EMBL" id="PHAO01000001">
    <property type="protein sequence ID" value="PKN03005.1"/>
    <property type="molecule type" value="Genomic_DNA"/>
</dbReference>
<evidence type="ECO:0000256" key="2">
    <source>
        <dbReference type="ARBA" id="ARBA00022763"/>
    </source>
</evidence>
<dbReference type="GO" id="GO:0005737">
    <property type="term" value="C:cytoplasm"/>
    <property type="evidence" value="ECO:0007669"/>
    <property type="project" value="UniProtKB-SubCell"/>
</dbReference>
<dbReference type="Gene3D" id="2.40.50.140">
    <property type="entry name" value="Nucleic acid-binding proteins"/>
    <property type="match status" value="1"/>
</dbReference>
<keyword evidence="5 6" id="KW-0234">DNA repair</keyword>
<dbReference type="CDD" id="cd14332">
    <property type="entry name" value="UBA_RuvA_C"/>
    <property type="match status" value="1"/>
</dbReference>
<comment type="caution">
    <text evidence="6">Lacks conserved residue(s) required for the propagation of feature annotation.</text>
</comment>
<keyword evidence="2 6" id="KW-0227">DNA damage</keyword>
<dbReference type="SMART" id="SM00278">
    <property type="entry name" value="HhH1"/>
    <property type="match status" value="2"/>
</dbReference>
<feature type="region of interest" description="Domain III" evidence="6">
    <location>
        <begin position="149"/>
        <end position="194"/>
    </location>
</feature>
<keyword evidence="3 6" id="KW-0238">DNA-binding</keyword>
<organism evidence="8 9">
    <name type="scientific">Candidatus Dojkabacteria bacterium HGW-Dojkabacteria-1</name>
    <dbReference type="NCBI Taxonomy" id="2013761"/>
    <lineage>
        <taxon>Bacteria</taxon>
        <taxon>Candidatus Dojkabacteria</taxon>
    </lineage>
</organism>
<dbReference type="HAMAP" id="MF_00031">
    <property type="entry name" value="DNA_HJ_migration_RuvA"/>
    <property type="match status" value="1"/>
</dbReference>
<keyword evidence="1 6" id="KW-0963">Cytoplasm</keyword>
<dbReference type="Gene3D" id="1.10.150.20">
    <property type="entry name" value="5' to 3' exonuclease, C-terminal subdomain"/>
    <property type="match status" value="1"/>
</dbReference>
<feature type="domain" description="Helix-hairpin-helix DNA-binding motif class 1" evidence="7">
    <location>
        <begin position="75"/>
        <end position="94"/>
    </location>
</feature>
<dbReference type="GO" id="GO:0006310">
    <property type="term" value="P:DNA recombination"/>
    <property type="evidence" value="ECO:0007669"/>
    <property type="project" value="UniProtKB-UniRule"/>
</dbReference>
<gene>
    <name evidence="6 8" type="primary">ruvA</name>
    <name evidence="8" type="ORF">CVU76_03190</name>
</gene>
<dbReference type="AlphaFoldDB" id="A0A2N2F464"/>
<name>A0A2N2F464_9BACT</name>
<evidence type="ECO:0000256" key="6">
    <source>
        <dbReference type="HAMAP-Rule" id="MF_00031"/>
    </source>
</evidence>
<dbReference type="GO" id="GO:0006281">
    <property type="term" value="P:DNA repair"/>
    <property type="evidence" value="ECO:0007669"/>
    <property type="project" value="UniProtKB-UniRule"/>
</dbReference>
<dbReference type="SUPFAM" id="SSF50249">
    <property type="entry name" value="Nucleic acid-binding proteins"/>
    <property type="match status" value="1"/>
</dbReference>
<evidence type="ECO:0000259" key="7">
    <source>
        <dbReference type="SMART" id="SM00278"/>
    </source>
</evidence>
<dbReference type="GO" id="GO:0005524">
    <property type="term" value="F:ATP binding"/>
    <property type="evidence" value="ECO:0007669"/>
    <property type="project" value="InterPro"/>
</dbReference>
<reference evidence="8 9" key="1">
    <citation type="journal article" date="2017" name="ISME J.">
        <title>Potential for microbial H2 and metal transformations associated with novel bacteria and archaea in deep terrestrial subsurface sediments.</title>
        <authorList>
            <person name="Hernsdorf A.W."/>
            <person name="Amano Y."/>
            <person name="Miyakawa K."/>
            <person name="Ise K."/>
            <person name="Suzuki Y."/>
            <person name="Anantharaman K."/>
            <person name="Probst A."/>
            <person name="Burstein D."/>
            <person name="Thomas B.C."/>
            <person name="Banfield J.F."/>
        </authorList>
    </citation>
    <scope>NUCLEOTIDE SEQUENCE [LARGE SCALE GENOMIC DNA]</scope>
    <source>
        <strain evidence="8">HGW-Dojkabacteria-1</strain>
    </source>
</reference>
<dbReference type="GO" id="GO:0009378">
    <property type="term" value="F:four-way junction helicase activity"/>
    <property type="evidence" value="ECO:0007669"/>
    <property type="project" value="InterPro"/>
</dbReference>
<evidence type="ECO:0000256" key="5">
    <source>
        <dbReference type="ARBA" id="ARBA00023204"/>
    </source>
</evidence>
<comment type="subcellular location">
    <subcellularLocation>
        <location evidence="6">Cytoplasm</location>
    </subcellularLocation>
</comment>